<feature type="chain" id="PRO_5017581893" evidence="6">
    <location>
        <begin position="22"/>
        <end position="258"/>
    </location>
</feature>
<dbReference type="Proteomes" id="UP000256900">
    <property type="component" value="Unassembled WGS sequence"/>
</dbReference>
<feature type="domain" description="Outer membrane protein beta-barrel" evidence="7">
    <location>
        <begin position="42"/>
        <end position="245"/>
    </location>
</feature>
<dbReference type="SUPFAM" id="SSF56925">
    <property type="entry name" value="OMPA-like"/>
    <property type="match status" value="1"/>
</dbReference>
<protein>
    <submittedName>
        <fullName evidence="8">Outer membrane immunogenic protein</fullName>
    </submittedName>
</protein>
<evidence type="ECO:0000259" key="7">
    <source>
        <dbReference type="Pfam" id="PF13505"/>
    </source>
</evidence>
<evidence type="ECO:0000313" key="8">
    <source>
        <dbReference type="EMBL" id="REF89536.1"/>
    </source>
</evidence>
<dbReference type="AlphaFoldDB" id="A0A3D9ZDJ8"/>
<dbReference type="NCBIfam" id="TIGR01414">
    <property type="entry name" value="autotrans_barl"/>
    <property type="match status" value="1"/>
</dbReference>
<dbReference type="GO" id="GO:0009279">
    <property type="term" value="C:cell outer membrane"/>
    <property type="evidence" value="ECO:0007669"/>
    <property type="project" value="UniProtKB-SubCell"/>
</dbReference>
<feature type="signal peptide" evidence="6">
    <location>
        <begin position="1"/>
        <end position="21"/>
    </location>
</feature>
<comment type="subcellular location">
    <subcellularLocation>
        <location evidence="1">Cell outer membrane</location>
    </subcellularLocation>
</comment>
<keyword evidence="9" id="KW-1185">Reference proteome</keyword>
<evidence type="ECO:0000256" key="6">
    <source>
        <dbReference type="SAM" id="SignalP"/>
    </source>
</evidence>
<sequence length="258" mass="27134">MIRALLMSSAVALVCVGSAFAGDLPSDKAPPAYEPPPPPPPEWTGLYIGLNAGYGGGDVRQNHYSAGVLDNSGSLSSSGFLGGGTAGINYQFPGTDYVVGVEGDFDGSTVRTNAGGYDLGGGAIANDTKLDWFATARARFGYAFGNILPYVTGGASFGHVDQYRVEPGADPFGNFSVGSTRTGWTAGAGIEYQVTRNLSVKAEYLHVDLGPQYYQTPGELTFAPANDHSAHPTLNVVRAGVDWRFEWLTPPTPVVPKY</sequence>
<dbReference type="InterPro" id="IPR051692">
    <property type="entry name" value="OMP-like"/>
</dbReference>
<proteinExistence type="inferred from homology"/>
<comment type="caution">
    <text evidence="8">The sequence shown here is derived from an EMBL/GenBank/DDBJ whole genome shotgun (WGS) entry which is preliminary data.</text>
</comment>
<keyword evidence="3" id="KW-0472">Membrane</keyword>
<gene>
    <name evidence="8" type="ORF">DES32_0760</name>
</gene>
<dbReference type="RefSeq" id="WP_115835291.1">
    <property type="nucleotide sequence ID" value="NZ_CP025086.1"/>
</dbReference>
<evidence type="ECO:0000256" key="2">
    <source>
        <dbReference type="ARBA" id="ARBA00022729"/>
    </source>
</evidence>
<dbReference type="Pfam" id="PF13505">
    <property type="entry name" value="OMP_b-brl"/>
    <property type="match status" value="1"/>
</dbReference>
<evidence type="ECO:0000256" key="5">
    <source>
        <dbReference type="ARBA" id="ARBA00038306"/>
    </source>
</evidence>
<dbReference type="PANTHER" id="PTHR34001">
    <property type="entry name" value="BLL7405 PROTEIN"/>
    <property type="match status" value="1"/>
</dbReference>
<organism evidence="8 9">
    <name type="scientific">Methylovirgula ligni</name>
    <dbReference type="NCBI Taxonomy" id="569860"/>
    <lineage>
        <taxon>Bacteria</taxon>
        <taxon>Pseudomonadati</taxon>
        <taxon>Pseudomonadota</taxon>
        <taxon>Alphaproteobacteria</taxon>
        <taxon>Hyphomicrobiales</taxon>
        <taxon>Beijerinckiaceae</taxon>
        <taxon>Methylovirgula</taxon>
    </lineage>
</organism>
<dbReference type="Gene3D" id="2.40.160.20">
    <property type="match status" value="1"/>
</dbReference>
<dbReference type="PANTHER" id="PTHR34001:SF3">
    <property type="entry name" value="BLL7405 PROTEIN"/>
    <property type="match status" value="1"/>
</dbReference>
<evidence type="ECO:0000256" key="4">
    <source>
        <dbReference type="ARBA" id="ARBA00023237"/>
    </source>
</evidence>
<evidence type="ECO:0000313" key="9">
    <source>
        <dbReference type="Proteomes" id="UP000256900"/>
    </source>
</evidence>
<dbReference type="InterPro" id="IPR011250">
    <property type="entry name" value="OMP/PagP_B-barrel"/>
</dbReference>
<reference evidence="8 9" key="1">
    <citation type="submission" date="2018-08" db="EMBL/GenBank/DDBJ databases">
        <title>Genomic Encyclopedia of Type Strains, Phase IV (KMG-IV): sequencing the most valuable type-strain genomes for metagenomic binning, comparative biology and taxonomic classification.</title>
        <authorList>
            <person name="Goeker M."/>
        </authorList>
    </citation>
    <scope>NUCLEOTIDE SEQUENCE [LARGE SCALE GENOMIC DNA]</scope>
    <source>
        <strain evidence="8 9">BW863</strain>
    </source>
</reference>
<name>A0A3D9ZDJ8_9HYPH</name>
<dbReference type="OrthoDB" id="9815357at2"/>
<dbReference type="InterPro" id="IPR006315">
    <property type="entry name" value="OM_autotransptr_brl_dom"/>
</dbReference>
<accession>A0A3D9ZDJ8</accession>
<dbReference type="InterPro" id="IPR027385">
    <property type="entry name" value="Beta-barrel_OMP"/>
</dbReference>
<keyword evidence="2 6" id="KW-0732">Signal</keyword>
<evidence type="ECO:0000256" key="3">
    <source>
        <dbReference type="ARBA" id="ARBA00023136"/>
    </source>
</evidence>
<comment type="similarity">
    <text evidence="5">Belongs to the Omp25/RopB family.</text>
</comment>
<evidence type="ECO:0000256" key="1">
    <source>
        <dbReference type="ARBA" id="ARBA00004442"/>
    </source>
</evidence>
<dbReference type="EMBL" id="QUMO01000001">
    <property type="protein sequence ID" value="REF89536.1"/>
    <property type="molecule type" value="Genomic_DNA"/>
</dbReference>
<keyword evidence="4" id="KW-0998">Cell outer membrane</keyword>